<dbReference type="InterPro" id="IPR050272">
    <property type="entry name" value="Isochorismatase-like_hydrls"/>
</dbReference>
<proteinExistence type="inferred from homology"/>
<dbReference type="PANTHER" id="PTHR43540:SF1">
    <property type="entry name" value="ISOCHORISMATASE HYDROLASE"/>
    <property type="match status" value="1"/>
</dbReference>
<dbReference type="CDD" id="cd01014">
    <property type="entry name" value="nicotinamidase_related"/>
    <property type="match status" value="1"/>
</dbReference>
<dbReference type="SUPFAM" id="SSF52499">
    <property type="entry name" value="Isochorismatase-like hydrolases"/>
    <property type="match status" value="1"/>
</dbReference>
<feature type="domain" description="Isochorismatase-like" evidence="3">
    <location>
        <begin position="6"/>
        <end position="150"/>
    </location>
</feature>
<evidence type="ECO:0000313" key="4">
    <source>
        <dbReference type="EMBL" id="RPA58202.1"/>
    </source>
</evidence>
<keyword evidence="5" id="KW-1185">Reference proteome</keyword>
<gene>
    <name evidence="4" type="ORF">EF384_07420</name>
</gene>
<comment type="similarity">
    <text evidence="1">Belongs to the isochorismatase family.</text>
</comment>
<evidence type="ECO:0000313" key="5">
    <source>
        <dbReference type="Proteomes" id="UP000273977"/>
    </source>
</evidence>
<dbReference type="GO" id="GO:0016787">
    <property type="term" value="F:hydrolase activity"/>
    <property type="evidence" value="ECO:0007669"/>
    <property type="project" value="UniProtKB-KW"/>
</dbReference>
<dbReference type="Proteomes" id="UP000273977">
    <property type="component" value="Unassembled WGS sequence"/>
</dbReference>
<organism evidence="4 5">
    <name type="scientific">Aerococcus agrisoli</name>
    <dbReference type="NCBI Taxonomy" id="2487350"/>
    <lineage>
        <taxon>Bacteria</taxon>
        <taxon>Bacillati</taxon>
        <taxon>Bacillota</taxon>
        <taxon>Bacilli</taxon>
        <taxon>Lactobacillales</taxon>
        <taxon>Aerococcaceae</taxon>
        <taxon>Aerococcus</taxon>
    </lineage>
</organism>
<dbReference type="OrthoDB" id="257098at2"/>
<dbReference type="AlphaFoldDB" id="A0A3N4G5T9"/>
<evidence type="ECO:0000256" key="1">
    <source>
        <dbReference type="ARBA" id="ARBA00006336"/>
    </source>
</evidence>
<dbReference type="Pfam" id="PF00857">
    <property type="entry name" value="Isochorismatase"/>
    <property type="match status" value="1"/>
</dbReference>
<keyword evidence="2 4" id="KW-0378">Hydrolase</keyword>
<reference evidence="4 5" key="1">
    <citation type="submission" date="2018-11" db="EMBL/GenBank/DDBJ databases">
        <title>Aerococcus sp. SJQ22, whole genome shotgun sequence.</title>
        <authorList>
            <person name="Sun L."/>
            <person name="Gao X."/>
            <person name="Chen W."/>
            <person name="Huang K."/>
        </authorList>
    </citation>
    <scope>NUCLEOTIDE SEQUENCE [LARGE SCALE GENOMIC DNA]</scope>
    <source>
        <strain evidence="4 5">SJQ22</strain>
    </source>
</reference>
<comment type="caution">
    <text evidence="4">The sequence shown here is derived from an EMBL/GenBank/DDBJ whole genome shotgun (WGS) entry which is preliminary data.</text>
</comment>
<dbReference type="InterPro" id="IPR000868">
    <property type="entry name" value="Isochorismatase-like_dom"/>
</dbReference>
<evidence type="ECO:0000256" key="2">
    <source>
        <dbReference type="ARBA" id="ARBA00022801"/>
    </source>
</evidence>
<dbReference type="RefSeq" id="WP_123780761.1">
    <property type="nucleotide sequence ID" value="NZ_RKMG01000025.1"/>
</dbReference>
<dbReference type="PANTHER" id="PTHR43540">
    <property type="entry name" value="PEROXYUREIDOACRYLATE/UREIDOACRYLATE AMIDOHYDROLASE-RELATED"/>
    <property type="match status" value="1"/>
</dbReference>
<dbReference type="InterPro" id="IPR036380">
    <property type="entry name" value="Isochorismatase-like_sf"/>
</dbReference>
<evidence type="ECO:0000259" key="3">
    <source>
        <dbReference type="Pfam" id="PF00857"/>
    </source>
</evidence>
<dbReference type="EMBL" id="RKMG01000025">
    <property type="protein sequence ID" value="RPA58202.1"/>
    <property type="molecule type" value="Genomic_DNA"/>
</dbReference>
<accession>A0A3N4G5T9</accession>
<sequence length="187" mass="20530">MKAKKALLLIDFQKTFRDGSWGFSSNDVAEMNAARLLNKFRANGDTVIHVRHVSDDPSSRFYAKGAGVAFHDLLQPIEGENVISKSVNSAFINTYLAEILNNNGIQTLVIAGLTTPHCVSTTTRMAANLGYQTYLIEDATASFALSDHHGNMIPANEIQDISIATLNEEFAKILYTAEAMTIYDEIV</sequence>
<dbReference type="Gene3D" id="3.40.50.850">
    <property type="entry name" value="Isochorismatase-like"/>
    <property type="match status" value="1"/>
</dbReference>
<protein>
    <submittedName>
        <fullName evidence="4">Cysteine hydrolase</fullName>
    </submittedName>
</protein>
<name>A0A3N4G5T9_9LACT</name>